<dbReference type="InterPro" id="IPR028624">
    <property type="entry name" value="Tscrpt_elong_fac_GreA/B"/>
</dbReference>
<evidence type="ECO:0000259" key="10">
    <source>
        <dbReference type="Pfam" id="PF01272"/>
    </source>
</evidence>
<evidence type="ECO:0000256" key="5">
    <source>
        <dbReference type="ARBA" id="ARBA00023163"/>
    </source>
</evidence>
<dbReference type="Gene3D" id="3.10.50.30">
    <property type="entry name" value="Transcription elongation factor, GreA/GreB, C-terminal domain"/>
    <property type="match status" value="1"/>
</dbReference>
<protein>
    <recommendedName>
        <fullName evidence="2 8">Transcription elongation factor GreA</fullName>
    </recommendedName>
    <alternativeName>
        <fullName evidence="7 8">Transcript cleavage factor GreA</fullName>
    </alternativeName>
</protein>
<evidence type="ECO:0000256" key="1">
    <source>
        <dbReference type="ARBA" id="ARBA00008213"/>
    </source>
</evidence>
<evidence type="ECO:0000256" key="6">
    <source>
        <dbReference type="ARBA" id="ARBA00024916"/>
    </source>
</evidence>
<keyword evidence="5 8" id="KW-0804">Transcription</keyword>
<accession>A0ABX0EXP2</accession>
<evidence type="ECO:0000256" key="3">
    <source>
        <dbReference type="ARBA" id="ARBA00023015"/>
    </source>
</evidence>
<comment type="caution">
    <text evidence="12">The sequence shown here is derived from an EMBL/GenBank/DDBJ whole genome shotgun (WGS) entry which is preliminary data.</text>
</comment>
<evidence type="ECO:0000313" key="13">
    <source>
        <dbReference type="Proteomes" id="UP001318301"/>
    </source>
</evidence>
<evidence type="ECO:0000256" key="8">
    <source>
        <dbReference type="HAMAP-Rule" id="MF_00105"/>
    </source>
</evidence>
<keyword evidence="12" id="KW-0648">Protein biosynthesis</keyword>
<dbReference type="Pfam" id="PF01272">
    <property type="entry name" value="GreA_GreB"/>
    <property type="match status" value="1"/>
</dbReference>
<evidence type="ECO:0000259" key="11">
    <source>
        <dbReference type="Pfam" id="PF03449"/>
    </source>
</evidence>
<dbReference type="InterPro" id="IPR023459">
    <property type="entry name" value="Tscrpt_elong_fac_GreA/B_fam"/>
</dbReference>
<dbReference type="NCBIfam" id="TIGR01462">
    <property type="entry name" value="greA"/>
    <property type="match status" value="1"/>
</dbReference>
<dbReference type="PANTHER" id="PTHR30437">
    <property type="entry name" value="TRANSCRIPTION ELONGATION FACTOR GREA"/>
    <property type="match status" value="1"/>
</dbReference>
<dbReference type="SUPFAM" id="SSF54534">
    <property type="entry name" value="FKBP-like"/>
    <property type="match status" value="1"/>
</dbReference>
<feature type="domain" description="Transcription elongation factor GreA/GreB C-terminal" evidence="10">
    <location>
        <begin position="84"/>
        <end position="156"/>
    </location>
</feature>
<keyword evidence="4 8" id="KW-0238">DNA-binding</keyword>
<comment type="similarity">
    <text evidence="1 8 9">Belongs to the GreA/GreB family.</text>
</comment>
<comment type="function">
    <text evidence="6 8 9">Necessary for efficient RNA polymerase transcription elongation past template-encoded arresting sites. The arresting sites in DNA have the property of trapping a certain fraction of elongating RNA polymerases that pass through, resulting in locked ternary complexes. Cleavage of the nascent transcript by cleavage factors such as GreA or GreB allows the resumption of elongation from the new 3'terminus. GreA releases sequences of 2 to 3 nucleotides.</text>
</comment>
<dbReference type="PIRSF" id="PIRSF006092">
    <property type="entry name" value="GreA_GreB"/>
    <property type="match status" value="1"/>
</dbReference>
<dbReference type="HAMAP" id="MF_00105">
    <property type="entry name" value="GreA_GreB"/>
    <property type="match status" value="1"/>
</dbReference>
<keyword evidence="3 8" id="KW-0805">Transcription regulation</keyword>
<dbReference type="GO" id="GO:0003746">
    <property type="term" value="F:translation elongation factor activity"/>
    <property type="evidence" value="ECO:0007669"/>
    <property type="project" value="UniProtKB-KW"/>
</dbReference>
<feature type="domain" description="Transcription elongation factor GreA/GreB N-terminal" evidence="11">
    <location>
        <begin position="6"/>
        <end position="75"/>
    </location>
</feature>
<name>A0ABX0EXP2_9BACT</name>
<dbReference type="PANTHER" id="PTHR30437:SF4">
    <property type="entry name" value="TRANSCRIPTION ELONGATION FACTOR GREA"/>
    <property type="match status" value="1"/>
</dbReference>
<evidence type="ECO:0000313" key="12">
    <source>
        <dbReference type="EMBL" id="NGZ44178.1"/>
    </source>
</evidence>
<dbReference type="InterPro" id="IPR022691">
    <property type="entry name" value="Tscrpt_elong_fac_GreA/B_N"/>
</dbReference>
<sequence>MAKLQYYTAEALDKLKAELHHLKIQGRSDMAKQIAEARDKGDLSENAEYDAAKDAQGLLELKISKMEEIVANARVLDESTIDLSKVSIYSIVQIKNTKSGAVVTYTIVSEEEADLRAGKISASSPFGRGLLGKKVGDLAEIQAPAGTLEFEIISLTR</sequence>
<dbReference type="Pfam" id="PF03449">
    <property type="entry name" value="GreA_GreB_N"/>
    <property type="match status" value="1"/>
</dbReference>
<keyword evidence="12" id="KW-0251">Elongation factor</keyword>
<dbReference type="InterPro" id="IPR001437">
    <property type="entry name" value="Tscrpt_elong_fac_GreA/B_C"/>
</dbReference>
<organism evidence="12 13">
    <name type="scientific">Aquirufa beregesia</name>
    <dbReference type="NCBI Taxonomy" id="2516556"/>
    <lineage>
        <taxon>Bacteria</taxon>
        <taxon>Pseudomonadati</taxon>
        <taxon>Bacteroidota</taxon>
        <taxon>Cytophagia</taxon>
        <taxon>Cytophagales</taxon>
        <taxon>Flectobacillaceae</taxon>
        <taxon>Aquirufa</taxon>
    </lineage>
</organism>
<dbReference type="NCBIfam" id="NF001263">
    <property type="entry name" value="PRK00226.1-4"/>
    <property type="match status" value="1"/>
</dbReference>
<dbReference type="InterPro" id="IPR036805">
    <property type="entry name" value="Tscrpt_elong_fac_GreA/B_N_sf"/>
</dbReference>
<evidence type="ECO:0000256" key="4">
    <source>
        <dbReference type="ARBA" id="ARBA00023125"/>
    </source>
</evidence>
<evidence type="ECO:0000256" key="2">
    <source>
        <dbReference type="ARBA" id="ARBA00013729"/>
    </source>
</evidence>
<dbReference type="PROSITE" id="PS00830">
    <property type="entry name" value="GREAB_2"/>
    <property type="match status" value="1"/>
</dbReference>
<dbReference type="InterPro" id="IPR018151">
    <property type="entry name" value="TF_GreA/GreB_CS"/>
</dbReference>
<dbReference type="Proteomes" id="UP001318301">
    <property type="component" value="Unassembled WGS sequence"/>
</dbReference>
<evidence type="ECO:0000256" key="9">
    <source>
        <dbReference type="RuleBase" id="RU000556"/>
    </source>
</evidence>
<keyword evidence="13" id="KW-1185">Reference proteome</keyword>
<gene>
    <name evidence="8 12" type="primary">greA</name>
    <name evidence="12" type="ORF">EWU23_06800</name>
</gene>
<dbReference type="Gene3D" id="1.10.287.180">
    <property type="entry name" value="Transcription elongation factor, GreA/GreB, N-terminal domain"/>
    <property type="match status" value="1"/>
</dbReference>
<dbReference type="SUPFAM" id="SSF46557">
    <property type="entry name" value="GreA transcript cleavage protein, N-terminal domain"/>
    <property type="match status" value="1"/>
</dbReference>
<dbReference type="EMBL" id="SEWW01000003">
    <property type="protein sequence ID" value="NGZ44178.1"/>
    <property type="molecule type" value="Genomic_DNA"/>
</dbReference>
<proteinExistence type="inferred from homology"/>
<dbReference type="InterPro" id="IPR036953">
    <property type="entry name" value="GreA/GreB_C_sf"/>
</dbReference>
<dbReference type="InterPro" id="IPR006359">
    <property type="entry name" value="Tscrpt_elong_fac_GreA"/>
</dbReference>
<evidence type="ECO:0000256" key="7">
    <source>
        <dbReference type="ARBA" id="ARBA00030776"/>
    </source>
</evidence>
<dbReference type="RefSeq" id="WP_166230152.1">
    <property type="nucleotide sequence ID" value="NZ_CBCSIJ010000002.1"/>
</dbReference>
<reference evidence="12 13" key="1">
    <citation type="submission" date="2019-02" db="EMBL/GenBank/DDBJ databases">
        <title>Genome of a new Bacteroidetes strain.</title>
        <authorList>
            <person name="Pitt A."/>
        </authorList>
    </citation>
    <scope>NUCLEOTIDE SEQUENCE [LARGE SCALE GENOMIC DNA]</scope>
    <source>
        <strain evidence="12 13">50C-KIRBA</strain>
    </source>
</reference>